<dbReference type="InterPro" id="IPR016073">
    <property type="entry name" value="Skp1_comp_POZ"/>
</dbReference>
<dbReference type="InterPro" id="IPR001232">
    <property type="entry name" value="SKP1-like"/>
</dbReference>
<keyword evidence="1" id="KW-0833">Ubl conjugation pathway</keyword>
<dbReference type="InterPro" id="IPR016072">
    <property type="entry name" value="Skp1_comp_dimer"/>
</dbReference>
<dbReference type="GO" id="GO:0006511">
    <property type="term" value="P:ubiquitin-dependent protein catabolic process"/>
    <property type="evidence" value="ECO:0007669"/>
    <property type="project" value="InterPro"/>
</dbReference>
<feature type="domain" description="SKP1 component dimerisation" evidence="2">
    <location>
        <begin position="119"/>
        <end position="166"/>
    </location>
</feature>
<dbReference type="InterPro" id="IPR016897">
    <property type="entry name" value="SKP1"/>
</dbReference>
<dbReference type="SMART" id="SM00512">
    <property type="entry name" value="Skp1"/>
    <property type="match status" value="1"/>
</dbReference>
<dbReference type="SUPFAM" id="SSF54695">
    <property type="entry name" value="POZ domain"/>
    <property type="match status" value="1"/>
</dbReference>
<dbReference type="AlphaFoldDB" id="A0A6C0CL18"/>
<reference evidence="4" key="1">
    <citation type="journal article" date="2020" name="Nature">
        <title>Giant virus diversity and host interactions through global metagenomics.</title>
        <authorList>
            <person name="Schulz F."/>
            <person name="Roux S."/>
            <person name="Paez-Espino D."/>
            <person name="Jungbluth S."/>
            <person name="Walsh D.A."/>
            <person name="Denef V.J."/>
            <person name="McMahon K.D."/>
            <person name="Konstantinidis K.T."/>
            <person name="Eloe-Fadrosh E.A."/>
            <person name="Kyrpides N.C."/>
            <person name="Woyke T."/>
        </authorList>
    </citation>
    <scope>NUCLEOTIDE SEQUENCE</scope>
    <source>
        <strain evidence="4">GVMAG-M-3300021354-14</strain>
    </source>
</reference>
<dbReference type="Pfam" id="PF01466">
    <property type="entry name" value="Skp1"/>
    <property type="match status" value="1"/>
</dbReference>
<evidence type="ECO:0000259" key="3">
    <source>
        <dbReference type="Pfam" id="PF03931"/>
    </source>
</evidence>
<sequence length="168" mass="18581">METDFGLDVAPIVSLKSSDGVIFKLSSKAAFLSGFIKASAESDASANLFDVPQVTSTVLAKVVEYLEYHESKPCGEIKKPLEYPEFAKNIQDPWDVEYTNIPNPLLFSVIEASNFMDIQPLLNLCCAKTASMIQGKSPEQIRAEFNIVNDFTPEEEAAVRAENKWAEP</sequence>
<dbReference type="SUPFAM" id="SSF81382">
    <property type="entry name" value="Skp1 dimerisation domain-like"/>
    <property type="match status" value="1"/>
</dbReference>
<dbReference type="InterPro" id="IPR036296">
    <property type="entry name" value="SKP1-like_dim_sf"/>
</dbReference>
<evidence type="ECO:0000313" key="4">
    <source>
        <dbReference type="EMBL" id="QHT05161.1"/>
    </source>
</evidence>
<protein>
    <submittedName>
        <fullName evidence="4">Uncharacterized protein</fullName>
    </submittedName>
</protein>
<dbReference type="PANTHER" id="PTHR11165">
    <property type="entry name" value="SKP1"/>
    <property type="match status" value="1"/>
</dbReference>
<dbReference type="Pfam" id="PF03931">
    <property type="entry name" value="Skp1_POZ"/>
    <property type="match status" value="1"/>
</dbReference>
<dbReference type="PIRSF" id="PIRSF028729">
    <property type="entry name" value="E3_ubiquit_lig_SCF_Skp"/>
    <property type="match status" value="1"/>
</dbReference>
<dbReference type="EMBL" id="MN739450">
    <property type="protein sequence ID" value="QHT05161.1"/>
    <property type="molecule type" value="Genomic_DNA"/>
</dbReference>
<evidence type="ECO:0000256" key="1">
    <source>
        <dbReference type="ARBA" id="ARBA00022786"/>
    </source>
</evidence>
<dbReference type="InterPro" id="IPR011333">
    <property type="entry name" value="SKP1/BTB/POZ_sf"/>
</dbReference>
<evidence type="ECO:0000259" key="2">
    <source>
        <dbReference type="Pfam" id="PF01466"/>
    </source>
</evidence>
<name>A0A6C0CL18_9ZZZZ</name>
<organism evidence="4">
    <name type="scientific">viral metagenome</name>
    <dbReference type="NCBI Taxonomy" id="1070528"/>
    <lineage>
        <taxon>unclassified sequences</taxon>
        <taxon>metagenomes</taxon>
        <taxon>organismal metagenomes</taxon>
    </lineage>
</organism>
<accession>A0A6C0CL18</accession>
<dbReference type="Gene3D" id="3.30.710.10">
    <property type="entry name" value="Potassium Channel Kv1.1, Chain A"/>
    <property type="match status" value="1"/>
</dbReference>
<proteinExistence type="predicted"/>
<feature type="domain" description="SKP1 component POZ" evidence="3">
    <location>
        <begin position="12"/>
        <end position="70"/>
    </location>
</feature>